<dbReference type="Gene3D" id="3.40.50.150">
    <property type="entry name" value="Vaccinia Virus protein VP39"/>
    <property type="match status" value="1"/>
</dbReference>
<dbReference type="GO" id="GO:0032259">
    <property type="term" value="P:methylation"/>
    <property type="evidence" value="ECO:0007669"/>
    <property type="project" value="UniProtKB-KW"/>
</dbReference>
<dbReference type="InterPro" id="IPR029063">
    <property type="entry name" value="SAM-dependent_MTases_sf"/>
</dbReference>
<proteinExistence type="predicted"/>
<organism evidence="3 4">
    <name type="scientific">Bremerella cremea</name>
    <dbReference type="NCBI Taxonomy" id="1031537"/>
    <lineage>
        <taxon>Bacteria</taxon>
        <taxon>Pseudomonadati</taxon>
        <taxon>Planctomycetota</taxon>
        <taxon>Planctomycetia</taxon>
        <taxon>Pirellulales</taxon>
        <taxon>Pirellulaceae</taxon>
        <taxon>Bremerella</taxon>
    </lineage>
</organism>
<dbReference type="SUPFAM" id="SSF53335">
    <property type="entry name" value="S-adenosyl-L-methionine-dependent methyltransferases"/>
    <property type="match status" value="1"/>
</dbReference>
<reference evidence="3 4" key="1">
    <citation type="submission" date="2018-07" db="EMBL/GenBank/DDBJ databases">
        <title>Comparative genomes isolates from brazilian mangrove.</title>
        <authorList>
            <person name="De Araujo J.E."/>
            <person name="Taketani R.G."/>
            <person name="Silva M.C.P."/>
            <person name="Lourenco M.V."/>
            <person name="Oliveira V.M."/>
            <person name="Andreote F.D."/>
        </authorList>
    </citation>
    <scope>NUCLEOTIDE SEQUENCE [LARGE SCALE GENOMIC DNA]</scope>
    <source>
        <strain evidence="3 4">HEX PRIS-MGV</strain>
    </source>
</reference>
<feature type="signal peptide" evidence="1">
    <location>
        <begin position="1"/>
        <end position="21"/>
    </location>
</feature>
<dbReference type="AlphaFoldDB" id="A0A368KUM4"/>
<gene>
    <name evidence="3" type="ORF">DTL42_02430</name>
</gene>
<feature type="chain" id="PRO_5016712491" evidence="1">
    <location>
        <begin position="22"/>
        <end position="237"/>
    </location>
</feature>
<sequence>MRLFASAILFVVAALSAPAFAQETAAPSSPQSVKPGINDKFLDPDLKVEEWVQRFEVESREIFHARDEIVKQLKLKPGDRIADIGTGTGLFVEPFAKAVGKEGWVYAIDIAPKFVERVGKLAKELHLDNVTPVVGGEDDIRLAPQSIDVAFICDVYHHFEYPQASLASIHKALVPGGQLVVIDFNRIPGKSRDWTLSHVRAGKEVFRQEIEDAGFEFVEEVKLSEFQENYFLRFTRK</sequence>
<evidence type="ECO:0000256" key="1">
    <source>
        <dbReference type="SAM" id="SignalP"/>
    </source>
</evidence>
<dbReference type="CDD" id="cd02440">
    <property type="entry name" value="AdoMet_MTases"/>
    <property type="match status" value="1"/>
</dbReference>
<dbReference type="OrthoDB" id="9784101at2"/>
<name>A0A368KUM4_9BACT</name>
<evidence type="ECO:0000259" key="2">
    <source>
        <dbReference type="Pfam" id="PF08241"/>
    </source>
</evidence>
<accession>A0A368KUM4</accession>
<dbReference type="GO" id="GO:0008168">
    <property type="term" value="F:methyltransferase activity"/>
    <property type="evidence" value="ECO:0007669"/>
    <property type="project" value="UniProtKB-KW"/>
</dbReference>
<evidence type="ECO:0000313" key="4">
    <source>
        <dbReference type="Proteomes" id="UP000253562"/>
    </source>
</evidence>
<evidence type="ECO:0000313" key="3">
    <source>
        <dbReference type="EMBL" id="RCS54031.1"/>
    </source>
</evidence>
<dbReference type="EMBL" id="QPEX01000010">
    <property type="protein sequence ID" value="RCS54031.1"/>
    <property type="molecule type" value="Genomic_DNA"/>
</dbReference>
<dbReference type="PANTHER" id="PTHR43861">
    <property type="entry name" value="TRANS-ACONITATE 2-METHYLTRANSFERASE-RELATED"/>
    <property type="match status" value="1"/>
</dbReference>
<keyword evidence="3" id="KW-0808">Transferase</keyword>
<dbReference type="Pfam" id="PF08241">
    <property type="entry name" value="Methyltransf_11"/>
    <property type="match status" value="1"/>
</dbReference>
<dbReference type="RefSeq" id="WP_114367097.1">
    <property type="nucleotide sequence ID" value="NZ_QPEX01000010.1"/>
</dbReference>
<keyword evidence="3" id="KW-0489">Methyltransferase</keyword>
<dbReference type="Proteomes" id="UP000253562">
    <property type="component" value="Unassembled WGS sequence"/>
</dbReference>
<keyword evidence="1" id="KW-0732">Signal</keyword>
<protein>
    <submittedName>
        <fullName evidence="3">Methyltransferase</fullName>
    </submittedName>
</protein>
<comment type="caution">
    <text evidence="3">The sequence shown here is derived from an EMBL/GenBank/DDBJ whole genome shotgun (WGS) entry which is preliminary data.</text>
</comment>
<feature type="domain" description="Methyltransferase type 11" evidence="2">
    <location>
        <begin position="83"/>
        <end position="181"/>
    </location>
</feature>
<dbReference type="InterPro" id="IPR013216">
    <property type="entry name" value="Methyltransf_11"/>
</dbReference>